<dbReference type="EMBL" id="UYYB01006064">
    <property type="protein sequence ID" value="VDM67633.1"/>
    <property type="molecule type" value="Genomic_DNA"/>
</dbReference>
<feature type="compositionally biased region" description="Polar residues" evidence="1">
    <location>
        <begin position="42"/>
        <end position="56"/>
    </location>
</feature>
<feature type="region of interest" description="Disordered" evidence="1">
    <location>
        <begin position="30"/>
        <end position="68"/>
    </location>
</feature>
<evidence type="ECO:0000256" key="1">
    <source>
        <dbReference type="SAM" id="MobiDB-lite"/>
    </source>
</evidence>
<organism evidence="2 3">
    <name type="scientific">Strongylus vulgaris</name>
    <name type="common">Blood worm</name>
    <dbReference type="NCBI Taxonomy" id="40348"/>
    <lineage>
        <taxon>Eukaryota</taxon>
        <taxon>Metazoa</taxon>
        <taxon>Ecdysozoa</taxon>
        <taxon>Nematoda</taxon>
        <taxon>Chromadorea</taxon>
        <taxon>Rhabditida</taxon>
        <taxon>Rhabditina</taxon>
        <taxon>Rhabditomorpha</taxon>
        <taxon>Strongyloidea</taxon>
        <taxon>Strongylidae</taxon>
        <taxon>Strongylus</taxon>
    </lineage>
</organism>
<gene>
    <name evidence="2" type="ORF">SVUK_LOCUS2631</name>
</gene>
<evidence type="ECO:0000313" key="2">
    <source>
        <dbReference type="EMBL" id="VDM67633.1"/>
    </source>
</evidence>
<dbReference type="AlphaFoldDB" id="A0A3P7II90"/>
<accession>A0A3P7II90</accession>
<keyword evidence="3" id="KW-1185">Reference proteome</keyword>
<sequence>MDILRSLDDSFDPFEPFEGPIRLPYSYLEAKDDSKGPGSVDNPASTISSKLQNSAEKSWGKYVAEKGE</sequence>
<proteinExistence type="predicted"/>
<protein>
    <submittedName>
        <fullName evidence="2">Uncharacterized protein</fullName>
    </submittedName>
</protein>
<evidence type="ECO:0000313" key="3">
    <source>
        <dbReference type="Proteomes" id="UP000270094"/>
    </source>
</evidence>
<dbReference type="Proteomes" id="UP000270094">
    <property type="component" value="Unassembled WGS sequence"/>
</dbReference>
<dbReference type="OrthoDB" id="5867974at2759"/>
<name>A0A3P7II90_STRVU</name>
<reference evidence="2 3" key="1">
    <citation type="submission" date="2018-11" db="EMBL/GenBank/DDBJ databases">
        <authorList>
            <consortium name="Pathogen Informatics"/>
        </authorList>
    </citation>
    <scope>NUCLEOTIDE SEQUENCE [LARGE SCALE GENOMIC DNA]</scope>
</reference>